<evidence type="ECO:0000256" key="2">
    <source>
        <dbReference type="ARBA" id="ARBA00022691"/>
    </source>
</evidence>
<dbReference type="InterPro" id="IPR051198">
    <property type="entry name" value="BchE-like"/>
</dbReference>
<dbReference type="EMBL" id="QPJT01000008">
    <property type="protein sequence ID" value="RCX17173.1"/>
    <property type="molecule type" value="Genomic_DNA"/>
</dbReference>
<dbReference type="InterPro" id="IPR034466">
    <property type="entry name" value="Methyltransferase_Class_B"/>
</dbReference>
<feature type="domain" description="Radical SAM core" evidence="7">
    <location>
        <begin position="175"/>
        <end position="406"/>
    </location>
</feature>
<reference evidence="8 9" key="1">
    <citation type="submission" date="2018-07" db="EMBL/GenBank/DDBJ databases">
        <title>Genomic Encyclopedia of Type Strains, Phase IV (KMG-IV): sequencing the most valuable type-strain genomes for metagenomic binning, comparative biology and taxonomic classification.</title>
        <authorList>
            <person name="Goeker M."/>
        </authorList>
    </citation>
    <scope>NUCLEOTIDE SEQUENCE [LARGE SCALE GENOMIC DNA]</scope>
    <source>
        <strain evidence="8 9">DSM 27016</strain>
    </source>
</reference>
<dbReference type="Pfam" id="PF04055">
    <property type="entry name" value="Radical_SAM"/>
    <property type="match status" value="1"/>
</dbReference>
<dbReference type="GO" id="GO:0046872">
    <property type="term" value="F:metal ion binding"/>
    <property type="evidence" value="ECO:0007669"/>
    <property type="project" value="UniProtKB-KW"/>
</dbReference>
<organism evidence="8 9">
    <name type="scientific">Anaerobacterium chartisolvens</name>
    <dbReference type="NCBI Taxonomy" id="1297424"/>
    <lineage>
        <taxon>Bacteria</taxon>
        <taxon>Bacillati</taxon>
        <taxon>Bacillota</taxon>
        <taxon>Clostridia</taxon>
        <taxon>Eubacteriales</taxon>
        <taxon>Oscillospiraceae</taxon>
        <taxon>Anaerobacterium</taxon>
    </lineage>
</organism>
<proteinExistence type="predicted"/>
<dbReference type="SFLD" id="SFLDG01082">
    <property type="entry name" value="B12-binding_domain_containing"/>
    <property type="match status" value="1"/>
</dbReference>
<keyword evidence="5" id="KW-0411">Iron-sulfur</keyword>
<dbReference type="PANTHER" id="PTHR43409:SF16">
    <property type="entry name" value="SLR0320 PROTEIN"/>
    <property type="match status" value="1"/>
</dbReference>
<dbReference type="SMART" id="SM00729">
    <property type="entry name" value="Elp3"/>
    <property type="match status" value="1"/>
</dbReference>
<dbReference type="GO" id="GO:0051539">
    <property type="term" value="F:4 iron, 4 sulfur cluster binding"/>
    <property type="evidence" value="ECO:0007669"/>
    <property type="project" value="UniProtKB-KW"/>
</dbReference>
<dbReference type="GO" id="GO:0031419">
    <property type="term" value="F:cobalamin binding"/>
    <property type="evidence" value="ECO:0007669"/>
    <property type="project" value="InterPro"/>
</dbReference>
<evidence type="ECO:0000256" key="1">
    <source>
        <dbReference type="ARBA" id="ARBA00001966"/>
    </source>
</evidence>
<dbReference type="InterPro" id="IPR006158">
    <property type="entry name" value="Cobalamin-bd"/>
</dbReference>
<accession>A0A369B6N9</accession>
<comment type="cofactor">
    <cofactor evidence="1">
        <name>[4Fe-4S] cluster</name>
        <dbReference type="ChEBI" id="CHEBI:49883"/>
    </cofactor>
</comment>
<dbReference type="CDD" id="cd01335">
    <property type="entry name" value="Radical_SAM"/>
    <property type="match status" value="1"/>
</dbReference>
<dbReference type="GO" id="GO:0003824">
    <property type="term" value="F:catalytic activity"/>
    <property type="evidence" value="ECO:0007669"/>
    <property type="project" value="InterPro"/>
</dbReference>
<dbReference type="Proteomes" id="UP000253034">
    <property type="component" value="Unassembled WGS sequence"/>
</dbReference>
<evidence type="ECO:0000256" key="4">
    <source>
        <dbReference type="ARBA" id="ARBA00023004"/>
    </source>
</evidence>
<evidence type="ECO:0000256" key="5">
    <source>
        <dbReference type="ARBA" id="ARBA00023014"/>
    </source>
</evidence>
<dbReference type="InterPro" id="IPR058240">
    <property type="entry name" value="rSAM_sf"/>
</dbReference>
<evidence type="ECO:0000256" key="3">
    <source>
        <dbReference type="ARBA" id="ARBA00022723"/>
    </source>
</evidence>
<dbReference type="SFLD" id="SFLDS00029">
    <property type="entry name" value="Radical_SAM"/>
    <property type="match status" value="1"/>
</dbReference>
<keyword evidence="2" id="KW-0949">S-adenosyl-L-methionine</keyword>
<dbReference type="Gene3D" id="3.80.30.20">
    <property type="entry name" value="tm_1862 like domain"/>
    <property type="match status" value="1"/>
</dbReference>
<dbReference type="GO" id="GO:0005829">
    <property type="term" value="C:cytosol"/>
    <property type="evidence" value="ECO:0007669"/>
    <property type="project" value="TreeGrafter"/>
</dbReference>
<gene>
    <name evidence="8" type="ORF">DFR58_10867</name>
</gene>
<dbReference type="AlphaFoldDB" id="A0A369B6N9"/>
<dbReference type="PROSITE" id="PS51918">
    <property type="entry name" value="RADICAL_SAM"/>
    <property type="match status" value="1"/>
</dbReference>
<dbReference type="InterPro" id="IPR023404">
    <property type="entry name" value="rSAM_horseshoe"/>
</dbReference>
<keyword evidence="4" id="KW-0408">Iron</keyword>
<dbReference type="PANTHER" id="PTHR43409">
    <property type="entry name" value="ANAEROBIC MAGNESIUM-PROTOPORPHYRIN IX MONOMETHYL ESTER CYCLASE-RELATED"/>
    <property type="match status" value="1"/>
</dbReference>
<dbReference type="InterPro" id="IPR025288">
    <property type="entry name" value="DUF4080"/>
</dbReference>
<comment type="caution">
    <text evidence="8">The sequence shown here is derived from an EMBL/GenBank/DDBJ whole genome shotgun (WGS) entry which is preliminary data.</text>
</comment>
<keyword evidence="9" id="KW-1185">Reference proteome</keyword>
<sequence length="597" mass="68355">MKTVIAALNSKYIHSSLAPWYLKAACEGHRGEIKVLEYTINESMDAILSSMYMEKSDVAAFSCYIWNIEYVLKLAENLKKVSPKVIIVLGGPEVSFNAGHIFSENGFVDYIIKGEGEKPFSMLVKYLCGEWKGELRDIPQLVYRGGEAEAAGKFQGIAGNLDSIPSPYTPEMLSMLENKIVYYESSRGCPFSCSYCLSSVLKGVRYFSMDRVKSDLDKLVGAGVSQVKFIDRTFNSDKDRAKEIFKHIIERFGRREDIVVNFHFEAAADLFDLRMLEILKGAPPGLIQFEIGIQTTNIKTLRAVNRKTDLKRLFENAVELKDMGNIHIHLDLIAGLPHEDMTSFVKSFDAAASLRPHQLQLGFLKLLNGSQLKEQAGEHGYRFRDYPPYEVLYNNYISFDDMLWLKQVEQMVDRYYNAGRFTRSLQYIMENYFDSAFQLYYRLSVFSAGKGYLDRPVPGRMLYTILSEFIASFCGKEDAEVLCQLLKLDFLSSDNSNNLPSGLDRIFEEGFKDRCFEFLRNEDNVKRYLPLFSDLPAKQIFKQVHFEIFSCDLFNNNGSGSFAKSKTVVLFDYKSRDRVTGLYRYAKLASEDFYTEV</sequence>
<dbReference type="SFLD" id="SFLDG01123">
    <property type="entry name" value="methyltransferase_(Class_B)"/>
    <property type="match status" value="1"/>
</dbReference>
<dbReference type="RefSeq" id="WP_114297408.1">
    <property type="nucleotide sequence ID" value="NZ_QPJT01000008.1"/>
</dbReference>
<dbReference type="InterPro" id="IPR007197">
    <property type="entry name" value="rSAM"/>
</dbReference>
<dbReference type="OrthoDB" id="9801424at2"/>
<evidence type="ECO:0000259" key="7">
    <source>
        <dbReference type="PROSITE" id="PS51918"/>
    </source>
</evidence>
<dbReference type="InterPro" id="IPR006638">
    <property type="entry name" value="Elp3/MiaA/NifB-like_rSAM"/>
</dbReference>
<protein>
    <submittedName>
        <fullName evidence="8">Radical SAM superfamily enzyme YgiQ (UPF0313 family)</fullName>
    </submittedName>
</protein>
<evidence type="ECO:0000313" key="8">
    <source>
        <dbReference type="EMBL" id="RCX17173.1"/>
    </source>
</evidence>
<dbReference type="Gene3D" id="3.40.50.280">
    <property type="entry name" value="Cobalamin-binding domain"/>
    <property type="match status" value="1"/>
</dbReference>
<dbReference type="Pfam" id="PF13311">
    <property type="entry name" value="DUF4080"/>
    <property type="match status" value="1"/>
</dbReference>
<dbReference type="SUPFAM" id="SSF102114">
    <property type="entry name" value="Radical SAM enzymes"/>
    <property type="match status" value="1"/>
</dbReference>
<dbReference type="Pfam" id="PF02310">
    <property type="entry name" value="B12-binding"/>
    <property type="match status" value="1"/>
</dbReference>
<evidence type="ECO:0000259" key="6">
    <source>
        <dbReference type="PROSITE" id="PS51332"/>
    </source>
</evidence>
<dbReference type="PROSITE" id="PS51332">
    <property type="entry name" value="B12_BINDING"/>
    <property type="match status" value="1"/>
</dbReference>
<keyword evidence="3" id="KW-0479">Metal-binding</keyword>
<dbReference type="CDD" id="cd02068">
    <property type="entry name" value="radical_SAM_B12_BD"/>
    <property type="match status" value="1"/>
</dbReference>
<name>A0A369B6N9_9FIRM</name>
<feature type="domain" description="B12-binding" evidence="6">
    <location>
        <begin position="1"/>
        <end position="134"/>
    </location>
</feature>
<evidence type="ECO:0000313" key="9">
    <source>
        <dbReference type="Proteomes" id="UP000253034"/>
    </source>
</evidence>